<proteinExistence type="predicted"/>
<evidence type="ECO:0000259" key="7">
    <source>
        <dbReference type="PROSITE" id="PS50807"/>
    </source>
</evidence>
<feature type="region of interest" description="Disordered" evidence="6">
    <location>
        <begin position="190"/>
        <end position="211"/>
    </location>
</feature>
<dbReference type="EMBL" id="JRES01001704">
    <property type="protein sequence ID" value="KNC20733.1"/>
    <property type="molecule type" value="Genomic_DNA"/>
</dbReference>
<dbReference type="InterPro" id="IPR043021">
    <property type="entry name" value="GCM_small"/>
</dbReference>
<dbReference type="GO" id="GO:0042063">
    <property type="term" value="P:gliogenesis"/>
    <property type="evidence" value="ECO:0007669"/>
    <property type="project" value="TreeGrafter"/>
</dbReference>
<evidence type="ECO:0000256" key="4">
    <source>
        <dbReference type="ARBA" id="ARBA00023163"/>
    </source>
</evidence>
<evidence type="ECO:0000256" key="6">
    <source>
        <dbReference type="SAM" id="MobiDB-lite"/>
    </source>
</evidence>
<dbReference type="SUPFAM" id="SSF90073">
    <property type="entry name" value="GCM domain"/>
    <property type="match status" value="1"/>
</dbReference>
<dbReference type="PANTHER" id="PTHR12414">
    <property type="entry name" value="GLIAL CELLS MISSING RELATED/GLIDE"/>
    <property type="match status" value="1"/>
</dbReference>
<dbReference type="InterPro" id="IPR036115">
    <property type="entry name" value="GCM_dom_sf"/>
</dbReference>
<keyword evidence="2" id="KW-0805">Transcription regulation</keyword>
<evidence type="ECO:0000256" key="5">
    <source>
        <dbReference type="ARBA" id="ARBA00023242"/>
    </source>
</evidence>
<feature type="domain" description="GCM" evidence="7">
    <location>
        <begin position="25"/>
        <end position="184"/>
    </location>
</feature>
<evidence type="ECO:0000256" key="2">
    <source>
        <dbReference type="ARBA" id="ARBA00023015"/>
    </source>
</evidence>
<evidence type="ECO:0000256" key="3">
    <source>
        <dbReference type="ARBA" id="ARBA00023125"/>
    </source>
</evidence>
<accession>A0A0L0BLA3</accession>
<dbReference type="GO" id="GO:0001228">
    <property type="term" value="F:DNA-binding transcription activator activity, RNA polymerase II-specific"/>
    <property type="evidence" value="ECO:0007669"/>
    <property type="project" value="InterPro"/>
</dbReference>
<dbReference type="Gene3D" id="2.20.25.670">
    <property type="entry name" value="GCM domain, large subdomain"/>
    <property type="match status" value="1"/>
</dbReference>
<dbReference type="Pfam" id="PF03615">
    <property type="entry name" value="GCM"/>
    <property type="match status" value="1"/>
</dbReference>
<keyword evidence="5" id="KW-0539">Nucleus</keyword>
<keyword evidence="3" id="KW-0238">DNA-binding</keyword>
<dbReference type="GO" id="GO:0005634">
    <property type="term" value="C:nucleus"/>
    <property type="evidence" value="ECO:0007669"/>
    <property type="project" value="TreeGrafter"/>
</dbReference>
<dbReference type="PROSITE" id="PS50807">
    <property type="entry name" value="GCM"/>
    <property type="match status" value="1"/>
</dbReference>
<keyword evidence="4" id="KW-0804">Transcription</keyword>
<organism evidence="8 9">
    <name type="scientific">Lucilia cuprina</name>
    <name type="common">Green bottle fly</name>
    <name type="synonym">Australian sheep blowfly</name>
    <dbReference type="NCBI Taxonomy" id="7375"/>
    <lineage>
        <taxon>Eukaryota</taxon>
        <taxon>Metazoa</taxon>
        <taxon>Ecdysozoa</taxon>
        <taxon>Arthropoda</taxon>
        <taxon>Hexapoda</taxon>
        <taxon>Insecta</taxon>
        <taxon>Pterygota</taxon>
        <taxon>Neoptera</taxon>
        <taxon>Endopterygota</taxon>
        <taxon>Diptera</taxon>
        <taxon>Brachycera</taxon>
        <taxon>Muscomorpha</taxon>
        <taxon>Oestroidea</taxon>
        <taxon>Calliphoridae</taxon>
        <taxon>Luciliinae</taxon>
        <taxon>Lucilia</taxon>
    </lineage>
</organism>
<dbReference type="GO" id="GO:0000978">
    <property type="term" value="F:RNA polymerase II cis-regulatory region sequence-specific DNA binding"/>
    <property type="evidence" value="ECO:0007669"/>
    <property type="project" value="TreeGrafter"/>
</dbReference>
<dbReference type="PANTHER" id="PTHR12414:SF8">
    <property type="entry name" value="TRANSCRIPTION FACTOR GLIAL CELLS MISSING-RELATED"/>
    <property type="match status" value="1"/>
</dbReference>
<gene>
    <name evidence="8" type="ORF">FF38_07915</name>
</gene>
<keyword evidence="9" id="KW-1185">Reference proteome</keyword>
<reference evidence="8 9" key="1">
    <citation type="journal article" date="2015" name="Nat. Commun.">
        <title>Lucilia cuprina genome unlocks parasitic fly biology to underpin future interventions.</title>
        <authorList>
            <person name="Anstead C.A."/>
            <person name="Korhonen P.K."/>
            <person name="Young N.D."/>
            <person name="Hall R.S."/>
            <person name="Jex A.R."/>
            <person name="Murali S.C."/>
            <person name="Hughes D.S."/>
            <person name="Lee S.F."/>
            <person name="Perry T."/>
            <person name="Stroehlein A.J."/>
            <person name="Ansell B.R."/>
            <person name="Breugelmans B."/>
            <person name="Hofmann A."/>
            <person name="Qu J."/>
            <person name="Dugan S."/>
            <person name="Lee S.L."/>
            <person name="Chao H."/>
            <person name="Dinh H."/>
            <person name="Han Y."/>
            <person name="Doddapaneni H.V."/>
            <person name="Worley K.C."/>
            <person name="Muzny D.M."/>
            <person name="Ioannidis P."/>
            <person name="Waterhouse R.M."/>
            <person name="Zdobnov E.M."/>
            <person name="James P.J."/>
            <person name="Bagnall N.H."/>
            <person name="Kotze A.C."/>
            <person name="Gibbs R.A."/>
            <person name="Richards S."/>
            <person name="Batterham P."/>
            <person name="Gasser R.B."/>
        </authorList>
    </citation>
    <scope>NUCLEOTIDE SEQUENCE [LARGE SCALE GENOMIC DNA]</scope>
    <source>
        <strain evidence="8 9">LS</strain>
        <tissue evidence="8">Full body</tissue>
    </source>
</reference>
<dbReference type="InterPro" id="IPR043020">
    <property type="entry name" value="GCM_large"/>
</dbReference>
<dbReference type="InterPro" id="IPR039791">
    <property type="entry name" value="GCM"/>
</dbReference>
<dbReference type="Gene3D" id="3.30.70.3530">
    <property type="entry name" value="GCM motif"/>
    <property type="match status" value="1"/>
</dbReference>
<dbReference type="InterPro" id="IPR003902">
    <property type="entry name" value="Tscrpt_reg_GCM"/>
</dbReference>
<evidence type="ECO:0000313" key="9">
    <source>
        <dbReference type="Proteomes" id="UP000037069"/>
    </source>
</evidence>
<sequence>MVILNAYCFNTRKQQQLNMNHRSKRDWDINDAVVPQVNESDFDEFNEWTDGHVRLIYPLHNEEAKKHISGWAMRNTNNHNVNILKKSCLGVLVCSQNCTLSNGNRINLRPAICDKARRKQEGKACPNKTCRGGRLEIKPCRGHCGYPVTHFWRHSNNAIFFQAKGVHDHPKPEPKNSSVSKRAFGRVSLVSRNSSAATSRGTGKKSSLTNNLSTSLRQMKSHSSFLNKVLKRSTKTTNAMTHTAALEIYQFNNCNKCTTRSQCTCVIEPLNNTSNLNYTNPLHHYESLTASVPHQNYTHTHNIYQSSNDNSNTKCEPTALLTVNHQHITYNYPIYHHTSAGVLNNPTAAIASSPKTAADQPLHSCNTSPSSAVNGVSHYANETLESAKMSYHHYHTSAASGYGSESSLCYNNNCDGISNFNTNLTTNYDYDLHPPPPAATAAVSLSSRHLSTHNSSLELQAQELKQPYPSHTTETSEFINYADLKYSPRQPASAAAVPEVLNNEPEFINYSELKHYPHIMESSQATVETKPSKLNTNEAPSHLYQHSNNRSAENTSHSYDNCYYSSATRTKQEKTKEKYLMDSTSHNPTTANSYDYDYNPSTNNYFPLTSGHHGNSTSYPTLNNYYDTGPSNATQAHSTALYDYNGSPSSSYASSYGYDQMNTRGTSLMAGPPCHTYAH</sequence>
<dbReference type="OrthoDB" id="6241117at2759"/>
<protein>
    <submittedName>
        <fullName evidence="8">Transcription factor glial cells missing 2</fullName>
    </submittedName>
</protein>
<feature type="compositionally biased region" description="Polar residues" evidence="6">
    <location>
        <begin position="190"/>
        <end position="205"/>
    </location>
</feature>
<evidence type="ECO:0000313" key="8">
    <source>
        <dbReference type="EMBL" id="KNC20733.1"/>
    </source>
</evidence>
<name>A0A0L0BLA3_LUCCU</name>
<comment type="caution">
    <text evidence="8">The sequence shown here is derived from an EMBL/GenBank/DDBJ whole genome shotgun (WGS) entry which is preliminary data.</text>
</comment>
<dbReference type="AlphaFoldDB" id="A0A0L0BLA3"/>
<keyword evidence="1" id="KW-0217">Developmental protein</keyword>
<evidence type="ECO:0000256" key="1">
    <source>
        <dbReference type="ARBA" id="ARBA00022473"/>
    </source>
</evidence>
<dbReference type="Proteomes" id="UP000037069">
    <property type="component" value="Unassembled WGS sequence"/>
</dbReference>